<dbReference type="KEGG" id="rta:Rta_24120"/>
<dbReference type="InterPro" id="IPR000424">
    <property type="entry name" value="Primosome_PriB/ssb"/>
</dbReference>
<dbReference type="PATRIC" id="fig|365046.3.peg.2470"/>
<evidence type="ECO:0000256" key="2">
    <source>
        <dbReference type="ARBA" id="ARBA00022705"/>
    </source>
</evidence>
<dbReference type="EMBL" id="CP000245">
    <property type="protein sequence ID" value="AEG93510.1"/>
    <property type="molecule type" value="Genomic_DNA"/>
</dbReference>
<dbReference type="Gene3D" id="2.40.50.140">
    <property type="entry name" value="Nucleic acid-binding proteins"/>
    <property type="match status" value="1"/>
</dbReference>
<dbReference type="GO" id="GO:1990077">
    <property type="term" value="C:primosome complex"/>
    <property type="evidence" value="ECO:0007669"/>
    <property type="project" value="UniProtKB-UniRule"/>
</dbReference>
<dbReference type="SUPFAM" id="SSF50249">
    <property type="entry name" value="Nucleic acid-binding proteins"/>
    <property type="match status" value="1"/>
</dbReference>
<sequence length="95" mass="10293">MNQVVLSACIAEAAALRYTPAGVPALDLRLEHESEAAQAGQQRQVKVAVKAVAFGAVAETLVRQAIGSRWRFSGFLATPRNGKHPVLHIQEFQQD</sequence>
<dbReference type="eggNOG" id="COG2965">
    <property type="taxonomic scope" value="Bacteria"/>
</dbReference>
<dbReference type="HOGENOM" id="CLU_166075_1_2_4"/>
<name>F5Y1A9_RAMTT</name>
<keyword evidence="3 4" id="KW-0238">DNA-binding</keyword>
<evidence type="ECO:0000256" key="1">
    <source>
        <dbReference type="ARBA" id="ARBA00022515"/>
    </source>
</evidence>
<dbReference type="Pfam" id="PF22657">
    <property type="entry name" value="SSB_1"/>
    <property type="match status" value="1"/>
</dbReference>
<dbReference type="NCBIfam" id="TIGR04418">
    <property type="entry name" value="PriB_gamma"/>
    <property type="match status" value="1"/>
</dbReference>
<keyword evidence="2 4" id="KW-0235">DNA replication</keyword>
<reference evidence="6" key="1">
    <citation type="submission" date="2006-01" db="EMBL/GenBank/DDBJ databases">
        <title>Genome of the cyst-dividing bacterium Ramlibacter tataouinensis.</title>
        <authorList>
            <person name="Barakat M."/>
            <person name="Ortet P."/>
            <person name="De Luca G."/>
            <person name="Jourlin-Castelli C."/>
            <person name="Ansaldi M."/>
            <person name="Py B."/>
            <person name="Fichant G."/>
            <person name="Coutinho P."/>
            <person name="Voulhoux R."/>
            <person name="Bastien O."/>
            <person name="Roy S."/>
            <person name="Marechal E."/>
            <person name="Henrissat B."/>
            <person name="Quentin Y."/>
            <person name="Noirot P."/>
            <person name="Filloux A."/>
            <person name="Mejean V."/>
            <person name="DuBow M."/>
            <person name="Barras F."/>
            <person name="Heulin T."/>
        </authorList>
    </citation>
    <scope>NUCLEOTIDE SEQUENCE [LARGE SCALE GENOMIC DNA]</scope>
    <source>
        <strain evidence="6">ATCC BAA-407 / DSM 14655 / LMG 21543 / TTB310</strain>
    </source>
</reference>
<dbReference type="AlphaFoldDB" id="F5Y1A9"/>
<gene>
    <name evidence="4 5" type="primary">priB</name>
    <name evidence="5" type="ordered locus">Rta_24120</name>
</gene>
<comment type="subunit">
    <text evidence="4">Homodimer. Interacts with PriA and DnaT. Component of the replication restart primosome. Primosome assembly occurs via a 'hand-off' mechanism. PriA binds to replication forks, subsequently PriB then DnaT bind; DnaT then displaces ssDNA to generate the helicase loading substrate.</text>
</comment>
<dbReference type="Proteomes" id="UP000008385">
    <property type="component" value="Chromosome"/>
</dbReference>
<dbReference type="PROSITE" id="PS50935">
    <property type="entry name" value="SSB"/>
    <property type="match status" value="1"/>
</dbReference>
<comment type="function">
    <text evidence="4">Involved in the restart of stalled replication forks, which reloads the replicative helicase on sites other than the origin of replication; the PriA-PriB pathway is the major replication restart pathway. During primosome assembly it facilitates complex formation between PriA and DnaT on DNA; stabilizes PriA on DNA. Stimulates the DNA unwinding activity of PriA helicase.</text>
</comment>
<evidence type="ECO:0000256" key="4">
    <source>
        <dbReference type="HAMAP-Rule" id="MF_00720"/>
    </source>
</evidence>
<comment type="similarity">
    <text evidence="4">Belongs to the PriB family.</text>
</comment>
<dbReference type="GO" id="GO:0003697">
    <property type="term" value="F:single-stranded DNA binding"/>
    <property type="evidence" value="ECO:0007669"/>
    <property type="project" value="UniProtKB-UniRule"/>
</dbReference>
<dbReference type="PIRSF" id="PIRSF003135">
    <property type="entry name" value="Primosomal_n"/>
    <property type="match status" value="1"/>
</dbReference>
<evidence type="ECO:0000313" key="6">
    <source>
        <dbReference type="Proteomes" id="UP000008385"/>
    </source>
</evidence>
<dbReference type="InterPro" id="IPR012340">
    <property type="entry name" value="NA-bd_OB-fold"/>
</dbReference>
<dbReference type="GO" id="GO:0006269">
    <property type="term" value="P:DNA replication, synthesis of primer"/>
    <property type="evidence" value="ECO:0007669"/>
    <property type="project" value="UniProtKB-KW"/>
</dbReference>
<accession>F5Y1A9</accession>
<evidence type="ECO:0000313" key="5">
    <source>
        <dbReference type="EMBL" id="AEG93510.1"/>
    </source>
</evidence>
<organism evidence="5 6">
    <name type="scientific">Ramlibacter tataouinensis (strain ATCC BAA-407 / DSM 14655 / LMG 21543 / TTB310)</name>
    <dbReference type="NCBI Taxonomy" id="365046"/>
    <lineage>
        <taxon>Bacteria</taxon>
        <taxon>Pseudomonadati</taxon>
        <taxon>Pseudomonadota</taxon>
        <taxon>Betaproteobacteria</taxon>
        <taxon>Burkholderiales</taxon>
        <taxon>Comamonadaceae</taxon>
        <taxon>Ramlibacter</taxon>
    </lineage>
</organism>
<evidence type="ECO:0000256" key="3">
    <source>
        <dbReference type="ARBA" id="ARBA00023125"/>
    </source>
</evidence>
<keyword evidence="1 4" id="KW-0639">Primosome</keyword>
<dbReference type="HAMAP" id="MF_00720">
    <property type="entry name" value="PriB"/>
    <property type="match status" value="1"/>
</dbReference>
<reference evidence="5 6" key="2">
    <citation type="journal article" date="2011" name="PLoS ONE">
        <title>The Cyst-Dividing Bacterium Ramlibacter tataouinensis TTB310 Genome Reveals a Well-Stocked Toolbox for Adaptation to a Desert Environment.</title>
        <authorList>
            <person name="De Luca G."/>
            <person name="Barakat M."/>
            <person name="Ortet P."/>
            <person name="Fochesato S."/>
            <person name="Jourlin-Castelli C."/>
            <person name="Ansaldi M."/>
            <person name="Py B."/>
            <person name="Fichant G."/>
            <person name="Coutinho P.M."/>
            <person name="Voulhoux R."/>
            <person name="Bastien O."/>
            <person name="Marechal E."/>
            <person name="Henrissat B."/>
            <person name="Quentin Y."/>
            <person name="Noirot P."/>
            <person name="Filloux A."/>
            <person name="Mejean V."/>
            <person name="Dubow M.S."/>
            <person name="Barras F."/>
            <person name="Barbe V."/>
            <person name="Weissenbach J."/>
            <person name="Mihalcescu I."/>
            <person name="Vermeglio A."/>
            <person name="Achouak W."/>
            <person name="Heulin T."/>
        </authorList>
    </citation>
    <scope>NUCLEOTIDE SEQUENCE [LARGE SCALE GENOMIC DNA]</scope>
    <source>
        <strain evidence="6">ATCC BAA-407 / DSM 14655 / LMG 21543 / TTB310</strain>
    </source>
</reference>
<protein>
    <recommendedName>
        <fullName evidence="4">Replication restart protein PriB</fullName>
    </recommendedName>
</protein>
<dbReference type="InterPro" id="IPR023646">
    <property type="entry name" value="Prisomal_replication_PriB"/>
</dbReference>
<keyword evidence="6" id="KW-1185">Reference proteome</keyword>
<dbReference type="STRING" id="365046.Rta_24120"/>
<proteinExistence type="inferred from homology"/>